<protein>
    <submittedName>
        <fullName evidence="6">FG-GAP repeat protein</fullName>
    </submittedName>
</protein>
<keyword evidence="2" id="KW-0677">Repeat</keyword>
<sequence length="612" mass="61016" precursor="true">MARAHSPAAAFAVLVLVAAPGPESAAARPQGGSAAQGGALQSEASPIAAPQAGAGLNTDLARAQRLLGGGDAAGAEAILRPATVAHPDSGPAWFLLGFAVHSQGRLEEALTLHTRAAEFPAQAAAASYNAGCACALLGRTDEAFEWLERARGAGTLDRGNLLTDPDLQSLRSDPRFAALLPDLPRGADAWVEEVRVIHTIEGTSAGEEYGWVGRNMGDLDGDDVADFALTAPSRQNDGPQAGRLDVFSGHSGELLWRRDGTTGQRLGASVAPAGDVNGDGVSDVIVGAPGYPGSPATGQALVLSGADGSELLALTGTQKAEQFGLMVCGVGDVDRDGKGDLAVGSPGFAGAAGAGSGRVSLHSGASGDVLSALEGQQAGDAFGTALAASMNADALVAVGAPGAGMGRLGTVEVYAIEGAKLEHRFTMPASSTGRSMGQYFVSFPGDLDGDGVGDVYGSDFSDTRNGRVVVHSGASGKLLLELFGPVPGEGFGTSVSDAGDVNGDGAGDLIVGAWQNGEGGASAGKCYLYSGADGSLLATYTSASPGDTLGFDATGLGDVDGDGGVDFLLTSAWSAVVGLQSGRAFVVAGPVFEQPSPATEPSVDGTNPSPER</sequence>
<evidence type="ECO:0000256" key="4">
    <source>
        <dbReference type="SAM" id="MobiDB-lite"/>
    </source>
</evidence>
<dbReference type="RefSeq" id="WP_145067960.1">
    <property type="nucleotide sequence ID" value="NZ_CP036287.1"/>
</dbReference>
<dbReference type="Pfam" id="PF01839">
    <property type="entry name" value="FG-GAP"/>
    <property type="match status" value="2"/>
</dbReference>
<feature type="region of interest" description="Disordered" evidence="4">
    <location>
        <begin position="593"/>
        <end position="612"/>
    </location>
</feature>
<dbReference type="GO" id="GO:0033627">
    <property type="term" value="P:cell adhesion mediated by integrin"/>
    <property type="evidence" value="ECO:0007669"/>
    <property type="project" value="TreeGrafter"/>
</dbReference>
<dbReference type="GO" id="GO:0007229">
    <property type="term" value="P:integrin-mediated signaling pathway"/>
    <property type="evidence" value="ECO:0007669"/>
    <property type="project" value="TreeGrafter"/>
</dbReference>
<feature type="region of interest" description="Disordered" evidence="4">
    <location>
        <begin position="25"/>
        <end position="44"/>
    </location>
</feature>
<keyword evidence="1 5" id="KW-0732">Signal</keyword>
<dbReference type="GO" id="GO:0098609">
    <property type="term" value="P:cell-cell adhesion"/>
    <property type="evidence" value="ECO:0007669"/>
    <property type="project" value="TreeGrafter"/>
</dbReference>
<evidence type="ECO:0000256" key="2">
    <source>
        <dbReference type="ARBA" id="ARBA00022737"/>
    </source>
</evidence>
<keyword evidence="7" id="KW-1185">Reference proteome</keyword>
<feature type="chain" id="PRO_5022167174" evidence="5">
    <location>
        <begin position="26"/>
        <end position="612"/>
    </location>
</feature>
<dbReference type="GO" id="GO:0005178">
    <property type="term" value="F:integrin binding"/>
    <property type="evidence" value="ECO:0007669"/>
    <property type="project" value="TreeGrafter"/>
</dbReference>
<name>A0A518BP36_9BACT</name>
<dbReference type="InterPro" id="IPR011990">
    <property type="entry name" value="TPR-like_helical_dom_sf"/>
</dbReference>
<dbReference type="NCBIfam" id="NF047558">
    <property type="entry name" value="TPR_END_plus"/>
    <property type="match status" value="1"/>
</dbReference>
<evidence type="ECO:0000313" key="6">
    <source>
        <dbReference type="EMBL" id="QDU68716.1"/>
    </source>
</evidence>
<dbReference type="KEGG" id="pbap:Pla133_38190"/>
<reference evidence="6 7" key="1">
    <citation type="submission" date="2019-02" db="EMBL/GenBank/DDBJ databases">
        <title>Deep-cultivation of Planctomycetes and their phenomic and genomic characterization uncovers novel biology.</title>
        <authorList>
            <person name="Wiegand S."/>
            <person name="Jogler M."/>
            <person name="Boedeker C."/>
            <person name="Pinto D."/>
            <person name="Vollmers J."/>
            <person name="Rivas-Marin E."/>
            <person name="Kohn T."/>
            <person name="Peeters S.H."/>
            <person name="Heuer A."/>
            <person name="Rast P."/>
            <person name="Oberbeckmann S."/>
            <person name="Bunk B."/>
            <person name="Jeske O."/>
            <person name="Meyerdierks A."/>
            <person name="Storesund J.E."/>
            <person name="Kallscheuer N."/>
            <person name="Luecker S."/>
            <person name="Lage O.M."/>
            <person name="Pohl T."/>
            <person name="Merkel B.J."/>
            <person name="Hornburger P."/>
            <person name="Mueller R.-W."/>
            <person name="Bruemmer F."/>
            <person name="Labrenz M."/>
            <person name="Spormann A.M."/>
            <person name="Op den Camp H."/>
            <person name="Overmann J."/>
            <person name="Amann R."/>
            <person name="Jetten M.S.M."/>
            <person name="Mascher T."/>
            <person name="Medema M.H."/>
            <person name="Devos D.P."/>
            <person name="Kaster A.-K."/>
            <person name="Ovreas L."/>
            <person name="Rohde M."/>
            <person name="Galperin M.Y."/>
            <person name="Jogler C."/>
        </authorList>
    </citation>
    <scope>NUCLEOTIDE SEQUENCE [LARGE SCALE GENOMIC DNA]</scope>
    <source>
        <strain evidence="6 7">Pla133</strain>
    </source>
</reference>
<dbReference type="Gene3D" id="1.25.40.10">
    <property type="entry name" value="Tetratricopeptide repeat domain"/>
    <property type="match status" value="1"/>
</dbReference>
<dbReference type="PRINTS" id="PR01185">
    <property type="entry name" value="INTEGRINA"/>
</dbReference>
<dbReference type="InterPro" id="IPR000413">
    <property type="entry name" value="Integrin_alpha"/>
</dbReference>
<evidence type="ECO:0000313" key="7">
    <source>
        <dbReference type="Proteomes" id="UP000316921"/>
    </source>
</evidence>
<accession>A0A518BP36</accession>
<gene>
    <name evidence="6" type="ORF">Pla133_38190</name>
</gene>
<dbReference type="SUPFAM" id="SSF48452">
    <property type="entry name" value="TPR-like"/>
    <property type="match status" value="1"/>
</dbReference>
<dbReference type="GO" id="GO:0007160">
    <property type="term" value="P:cell-matrix adhesion"/>
    <property type="evidence" value="ECO:0007669"/>
    <property type="project" value="TreeGrafter"/>
</dbReference>
<evidence type="ECO:0000256" key="5">
    <source>
        <dbReference type="SAM" id="SignalP"/>
    </source>
</evidence>
<dbReference type="SMART" id="SM00191">
    <property type="entry name" value="Int_alpha"/>
    <property type="match status" value="6"/>
</dbReference>
<evidence type="ECO:0000256" key="1">
    <source>
        <dbReference type="ARBA" id="ARBA00022729"/>
    </source>
</evidence>
<dbReference type="PANTHER" id="PTHR23220:SF122">
    <property type="entry name" value="INTEGRIN ALPHA-PS1"/>
    <property type="match status" value="1"/>
</dbReference>
<dbReference type="Gene3D" id="2.130.10.130">
    <property type="entry name" value="Integrin alpha, N-terminal"/>
    <property type="match status" value="3"/>
</dbReference>
<proteinExistence type="predicted"/>
<dbReference type="InterPro" id="IPR028994">
    <property type="entry name" value="Integrin_alpha_N"/>
</dbReference>
<evidence type="ECO:0000256" key="3">
    <source>
        <dbReference type="ARBA" id="ARBA00023180"/>
    </source>
</evidence>
<dbReference type="InterPro" id="IPR013519">
    <property type="entry name" value="Int_alpha_beta-p"/>
</dbReference>
<dbReference type="PROSITE" id="PS51470">
    <property type="entry name" value="FG_GAP"/>
    <property type="match status" value="3"/>
</dbReference>
<dbReference type="PANTHER" id="PTHR23220">
    <property type="entry name" value="INTEGRIN ALPHA"/>
    <property type="match status" value="1"/>
</dbReference>
<dbReference type="GO" id="GO:0009897">
    <property type="term" value="C:external side of plasma membrane"/>
    <property type="evidence" value="ECO:0007669"/>
    <property type="project" value="TreeGrafter"/>
</dbReference>
<dbReference type="SUPFAM" id="SSF69318">
    <property type="entry name" value="Integrin alpha N-terminal domain"/>
    <property type="match status" value="2"/>
</dbReference>
<organism evidence="6 7">
    <name type="scientific">Engelhardtia mirabilis</name>
    <dbReference type="NCBI Taxonomy" id="2528011"/>
    <lineage>
        <taxon>Bacteria</taxon>
        <taxon>Pseudomonadati</taxon>
        <taxon>Planctomycetota</taxon>
        <taxon>Planctomycetia</taxon>
        <taxon>Planctomycetia incertae sedis</taxon>
        <taxon>Engelhardtia</taxon>
    </lineage>
</organism>
<dbReference type="Proteomes" id="UP000316921">
    <property type="component" value="Chromosome"/>
</dbReference>
<feature type="compositionally biased region" description="Polar residues" evidence="4">
    <location>
        <begin position="596"/>
        <end position="612"/>
    </location>
</feature>
<keyword evidence="3" id="KW-0325">Glycoprotein</keyword>
<dbReference type="InterPro" id="IPR013517">
    <property type="entry name" value="FG-GAP"/>
</dbReference>
<dbReference type="AlphaFoldDB" id="A0A518BP36"/>
<dbReference type="GO" id="GO:0008305">
    <property type="term" value="C:integrin complex"/>
    <property type="evidence" value="ECO:0007669"/>
    <property type="project" value="InterPro"/>
</dbReference>
<dbReference type="EMBL" id="CP036287">
    <property type="protein sequence ID" value="QDU68716.1"/>
    <property type="molecule type" value="Genomic_DNA"/>
</dbReference>
<feature type="signal peptide" evidence="5">
    <location>
        <begin position="1"/>
        <end position="25"/>
    </location>
</feature>